<evidence type="ECO:0000313" key="2">
    <source>
        <dbReference type="Proteomes" id="UP001239111"/>
    </source>
</evidence>
<organism evidence="1 2">
    <name type="scientific">Eretmocerus hayati</name>
    <dbReference type="NCBI Taxonomy" id="131215"/>
    <lineage>
        <taxon>Eukaryota</taxon>
        <taxon>Metazoa</taxon>
        <taxon>Ecdysozoa</taxon>
        <taxon>Arthropoda</taxon>
        <taxon>Hexapoda</taxon>
        <taxon>Insecta</taxon>
        <taxon>Pterygota</taxon>
        <taxon>Neoptera</taxon>
        <taxon>Endopterygota</taxon>
        <taxon>Hymenoptera</taxon>
        <taxon>Apocrita</taxon>
        <taxon>Proctotrupomorpha</taxon>
        <taxon>Chalcidoidea</taxon>
        <taxon>Aphelinidae</taxon>
        <taxon>Aphelininae</taxon>
        <taxon>Eretmocerus</taxon>
    </lineage>
</organism>
<evidence type="ECO:0000313" key="1">
    <source>
        <dbReference type="EMBL" id="KAJ8665088.1"/>
    </source>
</evidence>
<dbReference type="EMBL" id="CM056744">
    <property type="protein sequence ID" value="KAJ8665088.1"/>
    <property type="molecule type" value="Genomic_DNA"/>
</dbReference>
<dbReference type="Proteomes" id="UP001239111">
    <property type="component" value="Chromosome 4"/>
</dbReference>
<protein>
    <submittedName>
        <fullName evidence="1">Uncharacterized protein</fullName>
    </submittedName>
</protein>
<proteinExistence type="predicted"/>
<gene>
    <name evidence="1" type="ORF">QAD02_006750</name>
</gene>
<name>A0ACC2N2W3_9HYME</name>
<keyword evidence="2" id="KW-1185">Reference proteome</keyword>
<sequence length="663" mass="74751">MNEMVIMPIGKRLYIDGFVYEINHLDHNGQVHWQCVRHRQEYKDGMICDAKVVTSDPSISEYITLFEGLEESKHNHRPSLADREEAEELEAMDTWKKKSEILSIDRDDPDYEPDSDTESSLNGCKPQMTESLEVSDEEMDIDEPNLDEFESSISQRSKQKSSRVGRHSCVIALDYSSSPIPPRIIGNKLNIDQFVYKQVGARNYSSRIYWRCIRYRSGECNSTAITSNPFANQGLIILKGPKESEHDHPPIHLDVQEAEEAAKFGRKKTGPKPKIIGKSVSETTPTVAKSSTCHSVVLETFLEDQKIHDVEEIHEPTTDGIIFASADSSDDQVSSAPRLIGRRLCLDGYIYSKSGPSNNDGRMYWACIRYHNYQCQGRAITSKPSEDKELTVYNRPALLKHNHPPSEDEIRKSEQIAMFGRKRARSSRSIVHTSGAFGDSNRYPFGTASNFVNSEVTAMENISEHGLGKRDEESNPQSFDGSSDSSPVRLIGKRLYIDGYIYSPRTYNNTAIIWACVRYQNTDVKCSAIATTSNYLKGGELTVRRGPEQSKHNHPPSLAELEDAKTAEKCPSYRPSKRSKFESKFDTQTAIQTPNLAHGLAKSCKSNLIRSLNDVPESERSVPPKKHNEIPSPSKGRKKGSDLLAHYLHVQKFSFEIFEKSSL</sequence>
<accession>A0ACC2N2W3</accession>
<comment type="caution">
    <text evidence="1">The sequence shown here is derived from an EMBL/GenBank/DDBJ whole genome shotgun (WGS) entry which is preliminary data.</text>
</comment>
<reference evidence="1" key="1">
    <citation type="submission" date="2023-04" db="EMBL/GenBank/DDBJ databases">
        <title>A chromosome-level genome assembly of the parasitoid wasp Eretmocerus hayati.</title>
        <authorList>
            <person name="Zhong Y."/>
            <person name="Liu S."/>
            <person name="Liu Y."/>
        </authorList>
    </citation>
    <scope>NUCLEOTIDE SEQUENCE</scope>
    <source>
        <strain evidence="1">ZJU_SS_LIU_2023</strain>
    </source>
</reference>